<evidence type="ECO:0000256" key="1">
    <source>
        <dbReference type="SAM" id="MobiDB-lite"/>
    </source>
</evidence>
<dbReference type="InterPro" id="IPR009009">
    <property type="entry name" value="RlpA-like_DPBB"/>
</dbReference>
<accession>A0A2W5QBS4</accession>
<dbReference type="Proteomes" id="UP000249082">
    <property type="component" value="Unassembled WGS sequence"/>
</dbReference>
<comment type="caution">
    <text evidence="5">The sequence shown here is derived from an EMBL/GenBank/DDBJ whole genome shotgun (WGS) entry which is preliminary data.</text>
</comment>
<dbReference type="Pfam" id="PF05036">
    <property type="entry name" value="SPOR"/>
    <property type="match status" value="1"/>
</dbReference>
<feature type="signal peptide" evidence="2">
    <location>
        <begin position="1"/>
        <end position="25"/>
    </location>
</feature>
<dbReference type="InterPro" id="IPR007730">
    <property type="entry name" value="SPOR-like_dom"/>
</dbReference>
<dbReference type="InterPro" id="IPR036908">
    <property type="entry name" value="RlpA-like_sf"/>
</dbReference>
<dbReference type="SUPFAM" id="SSF110997">
    <property type="entry name" value="Sporulation related repeat"/>
    <property type="match status" value="1"/>
</dbReference>
<dbReference type="GO" id="GO:0042834">
    <property type="term" value="F:peptidoglycan binding"/>
    <property type="evidence" value="ECO:0007669"/>
    <property type="project" value="InterPro"/>
</dbReference>
<feature type="domain" description="SPOR" evidence="4">
    <location>
        <begin position="265"/>
        <end position="323"/>
    </location>
</feature>
<dbReference type="Pfam" id="PF03330">
    <property type="entry name" value="DPBB_1"/>
    <property type="match status" value="1"/>
</dbReference>
<dbReference type="CDD" id="cd22268">
    <property type="entry name" value="DPBB_RlpA-like"/>
    <property type="match status" value="1"/>
</dbReference>
<dbReference type="Gene3D" id="3.30.70.1070">
    <property type="entry name" value="Sporulation related repeat"/>
    <property type="match status" value="1"/>
</dbReference>
<dbReference type="EMBL" id="QFPX01000007">
    <property type="protein sequence ID" value="PZQ54937.1"/>
    <property type="molecule type" value="Genomic_DNA"/>
</dbReference>
<evidence type="ECO:0000259" key="3">
    <source>
        <dbReference type="Pfam" id="PF03330"/>
    </source>
</evidence>
<evidence type="ECO:0000259" key="4">
    <source>
        <dbReference type="Pfam" id="PF05036"/>
    </source>
</evidence>
<feature type="region of interest" description="Disordered" evidence="1">
    <location>
        <begin position="204"/>
        <end position="257"/>
    </location>
</feature>
<dbReference type="PANTHER" id="PTHR34183:SF1">
    <property type="entry name" value="ENDOLYTIC PEPTIDOGLYCAN TRANSGLYCOSYLASE RLPA"/>
    <property type="match status" value="1"/>
</dbReference>
<gene>
    <name evidence="5" type="ORF">DI555_09675</name>
</gene>
<dbReference type="PANTHER" id="PTHR34183">
    <property type="entry name" value="ENDOLYTIC PEPTIDOGLYCAN TRANSGLYCOSYLASE RLPA"/>
    <property type="match status" value="1"/>
</dbReference>
<protein>
    <submittedName>
        <fullName evidence="5">Sporulation protein SsgA</fullName>
    </submittedName>
</protein>
<dbReference type="InterPro" id="IPR036680">
    <property type="entry name" value="SPOR-like_sf"/>
</dbReference>
<sequence>MRLPVNQFLPFAALILAATTGPASADDRRVAPAGGPAADYPVVLGEPFTIGEVTWTPKDQLSYDAVGYGTVATGEAAGVSAAHKTLPLPSYVEVTALGSGRTILIRIERRGPMVNDALLELSPDAASQLGIAPGAHAPIRVRRVNPPEVERAALRSGGRVPERMETPEGLLKVLRRKLADQAPLLPPPSTPPTMPGRLAIEQNAAPAQGPASAPKAISPVSPPSVPLPSPTPKSEPKVPVTSQAITKPAKAAAPVPGTTRGKELVQVGAFSVEANARKSAANLGAGVTRVGKLWHVRMGPFANRAQAAAALEKARAAGYSDARIQRAD</sequence>
<evidence type="ECO:0000313" key="6">
    <source>
        <dbReference type="Proteomes" id="UP000249082"/>
    </source>
</evidence>
<feature type="chain" id="PRO_5016165824" evidence="2">
    <location>
        <begin position="26"/>
        <end position="328"/>
    </location>
</feature>
<reference evidence="5 6" key="1">
    <citation type="submission" date="2017-08" db="EMBL/GenBank/DDBJ databases">
        <title>Infants hospitalized years apart are colonized by the same room-sourced microbial strains.</title>
        <authorList>
            <person name="Brooks B."/>
            <person name="Olm M.R."/>
            <person name="Firek B.A."/>
            <person name="Baker R."/>
            <person name="Thomas B.C."/>
            <person name="Morowitz M.J."/>
            <person name="Banfield J.F."/>
        </authorList>
    </citation>
    <scope>NUCLEOTIDE SEQUENCE [LARGE SCALE GENOMIC DNA]</scope>
    <source>
        <strain evidence="5">S2_005_002_R2_33</strain>
    </source>
</reference>
<dbReference type="Gene3D" id="2.40.40.10">
    <property type="entry name" value="RlpA-like domain"/>
    <property type="match status" value="1"/>
</dbReference>
<keyword evidence="2" id="KW-0732">Signal</keyword>
<feature type="compositionally biased region" description="Pro residues" evidence="1">
    <location>
        <begin position="220"/>
        <end position="233"/>
    </location>
</feature>
<evidence type="ECO:0000256" key="2">
    <source>
        <dbReference type="SAM" id="SignalP"/>
    </source>
</evidence>
<feature type="domain" description="RlpA-like protein double-psi beta-barrel" evidence="3">
    <location>
        <begin position="72"/>
        <end position="140"/>
    </location>
</feature>
<dbReference type="GO" id="GO:0009279">
    <property type="term" value="C:cell outer membrane"/>
    <property type="evidence" value="ECO:0007669"/>
    <property type="project" value="TreeGrafter"/>
</dbReference>
<evidence type="ECO:0000313" key="5">
    <source>
        <dbReference type="EMBL" id="PZQ54937.1"/>
    </source>
</evidence>
<dbReference type="AlphaFoldDB" id="A0A2W5QBS4"/>
<organism evidence="5 6">
    <name type="scientific">Novosphingobium pentaromativorans</name>
    <dbReference type="NCBI Taxonomy" id="205844"/>
    <lineage>
        <taxon>Bacteria</taxon>
        <taxon>Pseudomonadati</taxon>
        <taxon>Pseudomonadota</taxon>
        <taxon>Alphaproteobacteria</taxon>
        <taxon>Sphingomonadales</taxon>
        <taxon>Sphingomonadaceae</taxon>
        <taxon>Novosphingobium</taxon>
    </lineage>
</organism>
<proteinExistence type="predicted"/>
<feature type="compositionally biased region" description="Low complexity" evidence="1">
    <location>
        <begin position="210"/>
        <end position="219"/>
    </location>
</feature>
<name>A0A2W5QBS4_9SPHN</name>